<reference evidence="3" key="1">
    <citation type="submission" date="2015-11" db="EMBL/GenBank/DDBJ databases">
        <authorList>
            <consortium name="International Coturnix japonica Genome Analysis Consortium"/>
            <person name="Warren W."/>
            <person name="Burt D.W."/>
            <person name="Antin P.B."/>
            <person name="Lanford R."/>
            <person name="Gros J."/>
            <person name="Wilson R.K."/>
        </authorList>
    </citation>
    <scope>NUCLEOTIDE SEQUENCE [LARGE SCALE GENOMIC DNA]</scope>
</reference>
<reference evidence="3" key="3">
    <citation type="submission" date="2025-09" db="UniProtKB">
        <authorList>
            <consortium name="Ensembl"/>
        </authorList>
    </citation>
    <scope>IDENTIFICATION</scope>
</reference>
<evidence type="ECO:0000259" key="2">
    <source>
        <dbReference type="PROSITE" id="PS50835"/>
    </source>
</evidence>
<dbReference type="Proteomes" id="UP000694412">
    <property type="component" value="Chromosome 16"/>
</dbReference>
<dbReference type="GO" id="GO:0006955">
    <property type="term" value="P:immune response"/>
    <property type="evidence" value="ECO:0007669"/>
    <property type="project" value="TreeGrafter"/>
</dbReference>
<evidence type="ECO:0000313" key="3">
    <source>
        <dbReference type="Ensembl" id="ENSCJPP00005019338.1"/>
    </source>
</evidence>
<dbReference type="GO" id="GO:0071723">
    <property type="term" value="F:lipopeptide binding"/>
    <property type="evidence" value="ECO:0007669"/>
    <property type="project" value="TreeGrafter"/>
</dbReference>
<dbReference type="GO" id="GO:0005615">
    <property type="term" value="C:extracellular space"/>
    <property type="evidence" value="ECO:0007669"/>
    <property type="project" value="TreeGrafter"/>
</dbReference>
<dbReference type="InterPro" id="IPR037055">
    <property type="entry name" value="MHC_I-like_Ag-recog_sf"/>
</dbReference>
<keyword evidence="1" id="KW-0325">Glycoprotein</keyword>
<reference evidence="3" key="2">
    <citation type="submission" date="2025-08" db="UniProtKB">
        <authorList>
            <consortium name="Ensembl"/>
        </authorList>
    </citation>
    <scope>IDENTIFICATION</scope>
</reference>
<evidence type="ECO:0000256" key="1">
    <source>
        <dbReference type="ARBA" id="ARBA00023180"/>
    </source>
</evidence>
<organism evidence="3 4">
    <name type="scientific">Coturnix japonica</name>
    <name type="common">Japanese quail</name>
    <name type="synonym">Coturnix coturnix japonica</name>
    <dbReference type="NCBI Taxonomy" id="93934"/>
    <lineage>
        <taxon>Eukaryota</taxon>
        <taxon>Metazoa</taxon>
        <taxon>Chordata</taxon>
        <taxon>Craniata</taxon>
        <taxon>Vertebrata</taxon>
        <taxon>Euteleostomi</taxon>
        <taxon>Archelosauria</taxon>
        <taxon>Archosauria</taxon>
        <taxon>Dinosauria</taxon>
        <taxon>Saurischia</taxon>
        <taxon>Theropoda</taxon>
        <taxon>Coelurosauria</taxon>
        <taxon>Aves</taxon>
        <taxon>Neognathae</taxon>
        <taxon>Galloanserae</taxon>
        <taxon>Galliformes</taxon>
        <taxon>Phasianidae</taxon>
        <taxon>Perdicinae</taxon>
        <taxon>Coturnix</taxon>
    </lineage>
</organism>
<dbReference type="InterPro" id="IPR003597">
    <property type="entry name" value="Ig_C1-set"/>
</dbReference>
<dbReference type="Pfam" id="PF16497">
    <property type="entry name" value="MHC_I_3"/>
    <property type="match status" value="1"/>
</dbReference>
<name>A0A8C2TYJ3_COTJA</name>
<dbReference type="Pfam" id="PF07654">
    <property type="entry name" value="C1-set"/>
    <property type="match status" value="1"/>
</dbReference>
<dbReference type="Ensembl" id="ENSCJPT00005026810.1">
    <property type="protein sequence ID" value="ENSCJPP00005019338.1"/>
    <property type="gene ID" value="ENSCJPG00005015694.1"/>
</dbReference>
<dbReference type="InterPro" id="IPR007110">
    <property type="entry name" value="Ig-like_dom"/>
</dbReference>
<sequence>MLHGDPKGNKFSLVPSYASAALSLDPPRNLTSISPIGGAWPLGPHGSSSSHHPRCAAFAAGTMWPHCLFLFLLFHKTWAEAETSCFPSEETQFFQFFFTMLLDNISSTELTGMATLADLPIIVLDPHTWSLNICWPWVQEVTADSEVKKLLSFSMIVIRNAIRFLHEMVTKAGLDYPLIFQIHAGCKLYANGTRWSFVNAGEGGRDLVTYKINRELWLPQTSTPLAKLISKTLTDNRAVSGLLEDILSSPIPNFILMLHQKGRKDLERQVPPIAVVFARTAGPAQLLLVCRVTSFYPRPITVTWLRDGRELPPSPALSTSTVLPNADLTYQLRSTLLVSPQDGHSYACRVQHCSLGDRSLLVPWGKGWGWDMGWPGVATRSQLSSALSPFKKTPVGLPLLASPSPCCSSLPSSSGEFGGGGAGEGSTCGV</sequence>
<dbReference type="Gene3D" id="3.30.500.10">
    <property type="entry name" value="MHC class I-like antigen recognition-like"/>
    <property type="match status" value="1"/>
</dbReference>
<dbReference type="PROSITE" id="PS50835">
    <property type="entry name" value="IG_LIKE"/>
    <property type="match status" value="1"/>
</dbReference>
<protein>
    <submittedName>
        <fullName evidence="3">T-cell surface glycoprotein CD1b-3-like</fullName>
    </submittedName>
</protein>
<dbReference type="SMART" id="SM00407">
    <property type="entry name" value="IGc1"/>
    <property type="match status" value="1"/>
</dbReference>
<dbReference type="SUPFAM" id="SSF48726">
    <property type="entry name" value="Immunoglobulin"/>
    <property type="match status" value="1"/>
</dbReference>
<dbReference type="GO" id="GO:0009897">
    <property type="term" value="C:external side of plasma membrane"/>
    <property type="evidence" value="ECO:0007669"/>
    <property type="project" value="TreeGrafter"/>
</dbReference>
<dbReference type="AlphaFoldDB" id="A0A8C2TYJ3"/>
<dbReference type="PANTHER" id="PTHR16675">
    <property type="entry name" value="MHC CLASS I-RELATED"/>
    <property type="match status" value="1"/>
</dbReference>
<dbReference type="SUPFAM" id="SSF54452">
    <property type="entry name" value="MHC antigen-recognition domain"/>
    <property type="match status" value="1"/>
</dbReference>
<dbReference type="GO" id="GO:0030883">
    <property type="term" value="F:endogenous lipid antigen binding"/>
    <property type="evidence" value="ECO:0007669"/>
    <property type="project" value="TreeGrafter"/>
</dbReference>
<feature type="domain" description="Ig-like" evidence="2">
    <location>
        <begin position="271"/>
        <end position="352"/>
    </location>
</feature>
<dbReference type="PROSITE" id="PS00290">
    <property type="entry name" value="IG_MHC"/>
    <property type="match status" value="1"/>
</dbReference>
<proteinExistence type="predicted"/>
<dbReference type="GeneTree" id="ENSGT01120000271825"/>
<dbReference type="GO" id="GO:0048006">
    <property type="term" value="P:antigen processing and presentation, endogenous lipid antigen via MHC class Ib"/>
    <property type="evidence" value="ECO:0007669"/>
    <property type="project" value="TreeGrafter"/>
</dbReference>
<dbReference type="InterPro" id="IPR013783">
    <property type="entry name" value="Ig-like_fold"/>
</dbReference>
<dbReference type="InterPro" id="IPR050208">
    <property type="entry name" value="MHC_class-I_related"/>
</dbReference>
<dbReference type="InterPro" id="IPR011162">
    <property type="entry name" value="MHC_I/II-like_Ag-recog"/>
</dbReference>
<dbReference type="InterPro" id="IPR036179">
    <property type="entry name" value="Ig-like_dom_sf"/>
</dbReference>
<dbReference type="GO" id="GO:0030884">
    <property type="term" value="F:exogenous lipid antigen binding"/>
    <property type="evidence" value="ECO:0007669"/>
    <property type="project" value="TreeGrafter"/>
</dbReference>
<dbReference type="InterPro" id="IPR011161">
    <property type="entry name" value="MHC_I-like_Ag-recog"/>
</dbReference>
<accession>A0A8C2TYJ3</accession>
<dbReference type="PANTHER" id="PTHR16675:SF160">
    <property type="entry name" value="T-CELL SURFACE GLYCOPROTEIN CD1A"/>
    <property type="match status" value="1"/>
</dbReference>
<dbReference type="GO" id="GO:0001916">
    <property type="term" value="P:positive regulation of T cell mediated cytotoxicity"/>
    <property type="evidence" value="ECO:0007669"/>
    <property type="project" value="TreeGrafter"/>
</dbReference>
<dbReference type="GO" id="GO:0048007">
    <property type="term" value="P:antigen processing and presentation, exogenous lipid antigen via MHC class Ib"/>
    <property type="evidence" value="ECO:0007669"/>
    <property type="project" value="TreeGrafter"/>
</dbReference>
<gene>
    <name evidence="3" type="primary">LOC107321564</name>
</gene>
<dbReference type="FunFam" id="2.60.40.10:FF:003026">
    <property type="entry name" value="T-cell surface glycoprotein CD1A1 antigen"/>
    <property type="match status" value="1"/>
</dbReference>
<dbReference type="InterPro" id="IPR003006">
    <property type="entry name" value="Ig/MHC_CS"/>
</dbReference>
<dbReference type="Gene3D" id="2.60.40.10">
    <property type="entry name" value="Immunoglobulins"/>
    <property type="match status" value="1"/>
</dbReference>
<keyword evidence="4" id="KW-1185">Reference proteome</keyword>
<evidence type="ECO:0000313" key="4">
    <source>
        <dbReference type="Proteomes" id="UP000694412"/>
    </source>
</evidence>